<feature type="site" description="Important for substrate specificity" evidence="4">
    <location>
        <position position="155"/>
    </location>
</feature>
<feature type="site" description="Important for substrate specificity" evidence="4">
    <location>
        <position position="73"/>
    </location>
</feature>
<comment type="subcellular location">
    <subcellularLocation>
        <location evidence="4">Cytoplasm</location>
    </subcellularLocation>
</comment>
<dbReference type="HAMAP" id="MF_00528">
    <property type="entry name" value="Maf"/>
    <property type="match status" value="1"/>
</dbReference>
<dbReference type="Proteomes" id="UP000651977">
    <property type="component" value="Unassembled WGS sequence"/>
</dbReference>
<dbReference type="Gene3D" id="3.90.950.10">
    <property type="match status" value="1"/>
</dbReference>
<accession>A0ABQ1HXA1</accession>
<dbReference type="EMBL" id="BMDY01000003">
    <property type="protein sequence ID" value="GGA96203.1"/>
    <property type="molecule type" value="Genomic_DNA"/>
</dbReference>
<comment type="similarity">
    <text evidence="4">Belongs to the Maf family. YhdE subfamily.</text>
</comment>
<evidence type="ECO:0000313" key="5">
    <source>
        <dbReference type="EMBL" id="GGA96203.1"/>
    </source>
</evidence>
<dbReference type="InterPro" id="IPR029001">
    <property type="entry name" value="ITPase-like_fam"/>
</dbReference>
<dbReference type="RefSeq" id="WP_188407277.1">
    <property type="nucleotide sequence ID" value="NZ_BMDY01000003.1"/>
</dbReference>
<dbReference type="Pfam" id="PF02545">
    <property type="entry name" value="Maf"/>
    <property type="match status" value="1"/>
</dbReference>
<keyword evidence="6" id="KW-1185">Reference proteome</keyword>
<comment type="cofactor">
    <cofactor evidence="1 4">
        <name>a divalent metal cation</name>
        <dbReference type="ChEBI" id="CHEBI:60240"/>
    </cofactor>
</comment>
<comment type="caution">
    <text evidence="5">The sequence shown here is derived from an EMBL/GenBank/DDBJ whole genome shotgun (WGS) entry which is preliminary data.</text>
</comment>
<comment type="caution">
    <text evidence="4">Lacks conserved residue(s) required for the propagation of feature annotation.</text>
</comment>
<dbReference type="SUPFAM" id="SSF52972">
    <property type="entry name" value="ITPase-like"/>
    <property type="match status" value="1"/>
</dbReference>
<dbReference type="InterPro" id="IPR003697">
    <property type="entry name" value="Maf-like"/>
</dbReference>
<dbReference type="EC" id="3.6.1.9" evidence="4"/>
<evidence type="ECO:0000256" key="3">
    <source>
        <dbReference type="ARBA" id="ARBA00023080"/>
    </source>
</evidence>
<dbReference type="PIRSF" id="PIRSF006305">
    <property type="entry name" value="Maf"/>
    <property type="match status" value="1"/>
</dbReference>
<comment type="catalytic activity">
    <reaction evidence="4">
        <text>UTP + H2O = UMP + diphosphate + H(+)</text>
        <dbReference type="Rhea" id="RHEA:29395"/>
        <dbReference type="ChEBI" id="CHEBI:15377"/>
        <dbReference type="ChEBI" id="CHEBI:15378"/>
        <dbReference type="ChEBI" id="CHEBI:33019"/>
        <dbReference type="ChEBI" id="CHEBI:46398"/>
        <dbReference type="ChEBI" id="CHEBI:57865"/>
        <dbReference type="EC" id="3.6.1.9"/>
    </reaction>
</comment>
<keyword evidence="3 4" id="KW-0546">Nucleotide metabolism</keyword>
<dbReference type="PANTHER" id="PTHR43213">
    <property type="entry name" value="BIFUNCTIONAL DTTP/UTP PYROPHOSPHATASE/METHYLTRANSFERASE PROTEIN-RELATED"/>
    <property type="match status" value="1"/>
</dbReference>
<keyword evidence="4" id="KW-0963">Cytoplasm</keyword>
<sequence length="190" mass="20868">MSTTLILASASPRRVELLQQLGWSFMTQAADIDEAPLANEAPQELVCRLAEQKAHAVYQQQQDPAVAVLGADTIVVVEQQILGKPADYADSLRMLKLLSAKQHQVMTAISLYYNYQAHTQLVCTEVFFSPVSEAQITAYWDSGEPCDKAGSYAIQGLGGKFVERIEGSYSSVVGLPLVETDRLLHSHITR</sequence>
<evidence type="ECO:0000256" key="1">
    <source>
        <dbReference type="ARBA" id="ARBA00001968"/>
    </source>
</evidence>
<proteinExistence type="inferred from homology"/>
<dbReference type="CDD" id="cd00555">
    <property type="entry name" value="Maf"/>
    <property type="match status" value="1"/>
</dbReference>
<comment type="function">
    <text evidence="4">Nucleoside triphosphate pyrophosphatase that hydrolyzes dTTP and UTP. May have a dual role in cell division arrest and in preventing the incorporation of modified nucleotides into cellular nucleic acids.</text>
</comment>
<evidence type="ECO:0000256" key="4">
    <source>
        <dbReference type="HAMAP-Rule" id="MF_00528"/>
    </source>
</evidence>
<dbReference type="PANTHER" id="PTHR43213:SF5">
    <property type="entry name" value="BIFUNCTIONAL DTTP_UTP PYROPHOSPHATASE_METHYLTRANSFERASE PROTEIN-RELATED"/>
    <property type="match status" value="1"/>
</dbReference>
<gene>
    <name evidence="5" type="ORF">GCM10007414_06410</name>
</gene>
<evidence type="ECO:0000313" key="6">
    <source>
        <dbReference type="Proteomes" id="UP000651977"/>
    </source>
</evidence>
<organism evidence="5 6">
    <name type="scientific">Agarivorans gilvus</name>
    <dbReference type="NCBI Taxonomy" id="680279"/>
    <lineage>
        <taxon>Bacteria</taxon>
        <taxon>Pseudomonadati</taxon>
        <taxon>Pseudomonadota</taxon>
        <taxon>Gammaproteobacteria</taxon>
        <taxon>Alteromonadales</taxon>
        <taxon>Alteromonadaceae</taxon>
        <taxon>Agarivorans</taxon>
    </lineage>
</organism>
<feature type="active site" description="Proton acceptor" evidence="4">
    <location>
        <position position="72"/>
    </location>
</feature>
<feature type="site" description="Important for substrate specificity" evidence="4">
    <location>
        <position position="13"/>
    </location>
</feature>
<evidence type="ECO:0000256" key="2">
    <source>
        <dbReference type="ARBA" id="ARBA00022801"/>
    </source>
</evidence>
<keyword evidence="2 4" id="KW-0378">Hydrolase</keyword>
<comment type="catalytic activity">
    <reaction evidence="4">
        <text>dTTP + H2O = dTMP + diphosphate + H(+)</text>
        <dbReference type="Rhea" id="RHEA:28534"/>
        <dbReference type="ChEBI" id="CHEBI:15377"/>
        <dbReference type="ChEBI" id="CHEBI:15378"/>
        <dbReference type="ChEBI" id="CHEBI:33019"/>
        <dbReference type="ChEBI" id="CHEBI:37568"/>
        <dbReference type="ChEBI" id="CHEBI:63528"/>
        <dbReference type="EC" id="3.6.1.9"/>
    </reaction>
</comment>
<dbReference type="NCBIfam" id="TIGR00172">
    <property type="entry name" value="maf"/>
    <property type="match status" value="1"/>
</dbReference>
<reference evidence="6" key="1">
    <citation type="journal article" date="2019" name="Int. J. Syst. Evol. Microbiol.">
        <title>The Global Catalogue of Microorganisms (GCM) 10K type strain sequencing project: providing services to taxonomists for standard genome sequencing and annotation.</title>
        <authorList>
            <consortium name="The Broad Institute Genomics Platform"/>
            <consortium name="The Broad Institute Genome Sequencing Center for Infectious Disease"/>
            <person name="Wu L."/>
            <person name="Ma J."/>
        </authorList>
    </citation>
    <scope>NUCLEOTIDE SEQUENCE [LARGE SCALE GENOMIC DNA]</scope>
    <source>
        <strain evidence="6">CGMCC 1.10131</strain>
    </source>
</reference>
<name>A0ABQ1HXA1_9ALTE</name>
<protein>
    <recommendedName>
        <fullName evidence="4">dTTP/UTP pyrophosphatase</fullName>
        <shortName evidence="4">dTTPase/UTPase</shortName>
        <ecNumber evidence="4">3.6.1.9</ecNumber>
    </recommendedName>
    <alternativeName>
        <fullName evidence="4">Nucleoside triphosphate pyrophosphatase</fullName>
    </alternativeName>
    <alternativeName>
        <fullName evidence="4">Nucleotide pyrophosphatase</fullName>
        <shortName evidence="4">Nucleotide PPase</shortName>
    </alternativeName>
</protein>